<gene>
    <name evidence="3" type="ORF">GCM10010946_09830</name>
</gene>
<dbReference type="SUPFAM" id="SSF46785">
    <property type="entry name" value="Winged helix' DNA-binding domain"/>
    <property type="match status" value="1"/>
</dbReference>
<organism evidence="3 4">
    <name type="scientific">Undibacterium squillarum</name>
    <dbReference type="NCBI Taxonomy" id="1131567"/>
    <lineage>
        <taxon>Bacteria</taxon>
        <taxon>Pseudomonadati</taxon>
        <taxon>Pseudomonadota</taxon>
        <taxon>Betaproteobacteria</taxon>
        <taxon>Burkholderiales</taxon>
        <taxon>Oxalobacteraceae</taxon>
        <taxon>Undibacterium</taxon>
    </lineage>
</organism>
<evidence type="ECO:0000259" key="2">
    <source>
        <dbReference type="PROSITE" id="PS50995"/>
    </source>
</evidence>
<feature type="domain" description="HTH marR-type" evidence="2">
    <location>
        <begin position="20"/>
        <end position="152"/>
    </location>
</feature>
<proteinExistence type="predicted"/>
<dbReference type="RefSeq" id="WP_308427108.1">
    <property type="nucleotide sequence ID" value="NZ_BMYU01000002.1"/>
</dbReference>
<name>A0ABQ2XVI8_9BURK</name>
<comment type="caution">
    <text evidence="3">The sequence shown here is derived from an EMBL/GenBank/DDBJ whole genome shotgun (WGS) entry which is preliminary data.</text>
</comment>
<sequence>MLFNQENPVPRTGEGKRGEHGYAGYLLRQAAQAHRSYVETCLTPTGLTLPQFSVLTMLHAYPGCSNADLARLSLLTPQTVSLIVSNLQKAGTIQREKHATHGRIQQIALTEHGLTLLQAARTQVMQAEQQMMAGFSDDEQSTVRRWLSQVALRLSATDTADVLQNSHATERKEMQFAEKLATLPTIDHLRGLRLKDGDLVIADILNQPGSAGSVRVYHALFQQFGSISKEAAEAGITWYAEHTADAHQHPGKHPNIDRLIAISAGQLPALQVELIAA</sequence>
<protein>
    <recommendedName>
        <fullName evidence="2">HTH marR-type domain-containing protein</fullName>
    </recommendedName>
</protein>
<dbReference type="InterPro" id="IPR039422">
    <property type="entry name" value="MarR/SlyA-like"/>
</dbReference>
<dbReference type="SMART" id="SM00347">
    <property type="entry name" value="HTH_MARR"/>
    <property type="match status" value="1"/>
</dbReference>
<dbReference type="Proteomes" id="UP000653343">
    <property type="component" value="Unassembled WGS sequence"/>
</dbReference>
<accession>A0ABQ2XVI8</accession>
<dbReference type="InterPro" id="IPR036388">
    <property type="entry name" value="WH-like_DNA-bd_sf"/>
</dbReference>
<dbReference type="InterPro" id="IPR000835">
    <property type="entry name" value="HTH_MarR-typ"/>
</dbReference>
<reference evidence="4" key="1">
    <citation type="journal article" date="2019" name="Int. J. Syst. Evol. Microbiol.">
        <title>The Global Catalogue of Microorganisms (GCM) 10K type strain sequencing project: providing services to taxonomists for standard genome sequencing and annotation.</title>
        <authorList>
            <consortium name="The Broad Institute Genomics Platform"/>
            <consortium name="The Broad Institute Genome Sequencing Center for Infectious Disease"/>
            <person name="Wu L."/>
            <person name="Ma J."/>
        </authorList>
    </citation>
    <scope>NUCLEOTIDE SEQUENCE [LARGE SCALE GENOMIC DNA]</scope>
    <source>
        <strain evidence="4">KCTC 23917</strain>
    </source>
</reference>
<dbReference type="PANTHER" id="PTHR33164:SF43">
    <property type="entry name" value="HTH-TYPE TRANSCRIPTIONAL REPRESSOR YETL"/>
    <property type="match status" value="1"/>
</dbReference>
<dbReference type="Pfam" id="PF10084">
    <property type="entry name" value="DUF2322"/>
    <property type="match status" value="1"/>
</dbReference>
<evidence type="ECO:0000313" key="3">
    <source>
        <dbReference type="EMBL" id="GGX34632.1"/>
    </source>
</evidence>
<evidence type="ECO:0000313" key="4">
    <source>
        <dbReference type="Proteomes" id="UP000653343"/>
    </source>
</evidence>
<dbReference type="Gene3D" id="1.10.10.10">
    <property type="entry name" value="Winged helix-like DNA-binding domain superfamily/Winged helix DNA-binding domain"/>
    <property type="match status" value="1"/>
</dbReference>
<dbReference type="PANTHER" id="PTHR33164">
    <property type="entry name" value="TRANSCRIPTIONAL REGULATOR, MARR FAMILY"/>
    <property type="match status" value="1"/>
</dbReference>
<evidence type="ECO:0000256" key="1">
    <source>
        <dbReference type="SAM" id="MobiDB-lite"/>
    </source>
</evidence>
<dbReference type="Pfam" id="PF01047">
    <property type="entry name" value="MarR"/>
    <property type="match status" value="1"/>
</dbReference>
<feature type="region of interest" description="Disordered" evidence="1">
    <location>
        <begin position="1"/>
        <end position="20"/>
    </location>
</feature>
<dbReference type="PROSITE" id="PS50995">
    <property type="entry name" value="HTH_MARR_2"/>
    <property type="match status" value="1"/>
</dbReference>
<dbReference type="EMBL" id="BMYU01000002">
    <property type="protein sequence ID" value="GGX34632.1"/>
    <property type="molecule type" value="Genomic_DNA"/>
</dbReference>
<dbReference type="InterPro" id="IPR036390">
    <property type="entry name" value="WH_DNA-bd_sf"/>
</dbReference>
<dbReference type="InterPro" id="IPR016755">
    <property type="entry name" value="UCP019302"/>
</dbReference>
<keyword evidence="4" id="KW-1185">Reference proteome</keyword>